<feature type="domain" description="Enolase C-terminal" evidence="3">
    <location>
        <begin position="220"/>
        <end position="383"/>
    </location>
</feature>
<dbReference type="InterPro" id="IPR036849">
    <property type="entry name" value="Enolase-like_C_sf"/>
</dbReference>
<protein>
    <recommendedName>
        <fullName evidence="3">Enolase C-terminal domain-containing protein</fullName>
    </recommendedName>
</protein>
<dbReference type="GO" id="GO:0046872">
    <property type="term" value="F:metal ion binding"/>
    <property type="evidence" value="ECO:0007669"/>
    <property type="project" value="UniProtKB-KW"/>
</dbReference>
<keyword evidence="5" id="KW-1185">Reference proteome</keyword>
<dbReference type="GO" id="GO:0016854">
    <property type="term" value="F:racemase and epimerase activity"/>
    <property type="evidence" value="ECO:0007669"/>
    <property type="project" value="UniProtKB-ARBA"/>
</dbReference>
<sequence length="464" mass="51657">MSGIGLKKYDRRDFLKKSGAAAMMVCLGNQPSELSSQKHRMLKITSINSNFEREPLVRPFGFKGGYLTELWQSISKLSTGQYSGIGLGTQSVLYGDSDLFAQYPEAAGNALMYSVTQRALQMVKDIPFDNPVRLTEQLIPALIPVARQLTDNPGVSINFILNSLISVDNAAWMVYARENGFNTYDAMIPEKFKPALAHKNPKVAVMFQVSYGMPVSDIVRAVEQGYFVIKIKTGQPGSQSEMLEKDKVRLAQIHEALKNKTSGHTPDSRILYTLDSNGRYEKRETLEKLIDHAHKIGAFSHILFIEEPLPDTNDEEVGGLGIRIAADERANDEASTLKCIELGYRGIILKGVAKTLSLSLKIASIAHEHQIPCACSDLTVNPILVDWQKNLAARLTPFPGLSMGLLETNGDMNYKNWDQMRQYLPKPDAAWANVKRGVFELGPDFYETSGGIFDSPVHYEKMFK</sequence>
<dbReference type="RefSeq" id="WP_215239140.1">
    <property type="nucleotide sequence ID" value="NZ_CAJRAF010000002.1"/>
</dbReference>
<dbReference type="InterPro" id="IPR034593">
    <property type="entry name" value="DgoD-like"/>
</dbReference>
<evidence type="ECO:0000256" key="1">
    <source>
        <dbReference type="ARBA" id="ARBA00008031"/>
    </source>
</evidence>
<dbReference type="SUPFAM" id="SSF51604">
    <property type="entry name" value="Enolase C-terminal domain-like"/>
    <property type="match status" value="1"/>
</dbReference>
<dbReference type="PANTHER" id="PTHR48080:SF3">
    <property type="entry name" value="ENOLASE SUPERFAMILY MEMBER DDB_G0284701"/>
    <property type="match status" value="1"/>
</dbReference>
<dbReference type="EMBL" id="CAJRAF010000002">
    <property type="protein sequence ID" value="CAG5000670.1"/>
    <property type="molecule type" value="Genomic_DNA"/>
</dbReference>
<reference evidence="4" key="1">
    <citation type="submission" date="2021-04" db="EMBL/GenBank/DDBJ databases">
        <authorList>
            <person name="Rodrigo-Torres L."/>
            <person name="Arahal R. D."/>
            <person name="Lucena T."/>
        </authorList>
    </citation>
    <scope>NUCLEOTIDE SEQUENCE</scope>
    <source>
        <strain evidence="4">CECT 9275</strain>
    </source>
</reference>
<dbReference type="InterPro" id="IPR029065">
    <property type="entry name" value="Enolase_C-like"/>
</dbReference>
<accession>A0A916NLG8</accession>
<dbReference type="AlphaFoldDB" id="A0A916NLG8"/>
<organism evidence="4 5">
    <name type="scientific">Dyadobacter helix</name>
    <dbReference type="NCBI Taxonomy" id="2822344"/>
    <lineage>
        <taxon>Bacteria</taxon>
        <taxon>Pseudomonadati</taxon>
        <taxon>Bacteroidota</taxon>
        <taxon>Cytophagia</taxon>
        <taxon>Cytophagales</taxon>
        <taxon>Spirosomataceae</taxon>
        <taxon>Dyadobacter</taxon>
    </lineage>
</organism>
<name>A0A916NLG8_9BACT</name>
<gene>
    <name evidence="4" type="ORF">DYBT9275_02509</name>
</gene>
<comment type="similarity">
    <text evidence="1">Belongs to the mandelate racemase/muconate lactonizing enzyme family.</text>
</comment>
<evidence type="ECO:0000313" key="4">
    <source>
        <dbReference type="EMBL" id="CAG5000670.1"/>
    </source>
</evidence>
<evidence type="ECO:0000313" key="5">
    <source>
        <dbReference type="Proteomes" id="UP000680038"/>
    </source>
</evidence>
<proteinExistence type="inferred from homology"/>
<dbReference type="Pfam" id="PF13378">
    <property type="entry name" value="MR_MLE_C"/>
    <property type="match status" value="1"/>
</dbReference>
<dbReference type="PANTHER" id="PTHR48080">
    <property type="entry name" value="D-GALACTONATE DEHYDRATASE-RELATED"/>
    <property type="match status" value="1"/>
</dbReference>
<comment type="caution">
    <text evidence="4">The sequence shown here is derived from an EMBL/GenBank/DDBJ whole genome shotgun (WGS) entry which is preliminary data.</text>
</comment>
<evidence type="ECO:0000259" key="3">
    <source>
        <dbReference type="Pfam" id="PF13378"/>
    </source>
</evidence>
<evidence type="ECO:0000256" key="2">
    <source>
        <dbReference type="ARBA" id="ARBA00022723"/>
    </source>
</evidence>
<keyword evidence="2" id="KW-0479">Metal-binding</keyword>
<dbReference type="Proteomes" id="UP000680038">
    <property type="component" value="Unassembled WGS sequence"/>
</dbReference>
<dbReference type="Gene3D" id="3.20.20.120">
    <property type="entry name" value="Enolase-like C-terminal domain"/>
    <property type="match status" value="1"/>
</dbReference>